<dbReference type="EMBL" id="CM001219">
    <property type="protein sequence ID" value="KEH33386.1"/>
    <property type="molecule type" value="Genomic_DNA"/>
</dbReference>
<reference evidence="2" key="3">
    <citation type="submission" date="2015-04" db="UniProtKB">
        <authorList>
            <consortium name="EnsemblPlants"/>
        </authorList>
    </citation>
    <scope>IDENTIFICATION</scope>
    <source>
        <strain evidence="2">cv. Jemalong A17</strain>
    </source>
</reference>
<evidence type="ECO:0000313" key="2">
    <source>
        <dbReference type="EnsemblPlants" id="KEH33386"/>
    </source>
</evidence>
<keyword evidence="3" id="KW-1185">Reference proteome</keyword>
<reference evidence="1 3" key="2">
    <citation type="journal article" date="2014" name="BMC Genomics">
        <title>An improved genome release (version Mt4.0) for the model legume Medicago truncatula.</title>
        <authorList>
            <person name="Tang H."/>
            <person name="Krishnakumar V."/>
            <person name="Bidwell S."/>
            <person name="Rosen B."/>
            <person name="Chan A."/>
            <person name="Zhou S."/>
            <person name="Gentzbittel L."/>
            <person name="Childs K.L."/>
            <person name="Yandell M."/>
            <person name="Gundlach H."/>
            <person name="Mayer K.F."/>
            <person name="Schwartz D.C."/>
            <person name="Town C.D."/>
        </authorList>
    </citation>
    <scope>GENOME REANNOTATION</scope>
    <source>
        <strain evidence="1">A17</strain>
        <strain evidence="2 3">cv. Jemalong A17</strain>
    </source>
</reference>
<sequence>MKFISKFHRTQSPCAISQHHLEVSPKTLSPKTHVCRNTGRFGYTAYNTSTYHDKHLCISYEAQTLLGYDYTQLH</sequence>
<accession>A0A072UVI6</accession>
<dbReference type="Proteomes" id="UP000002051">
    <property type="component" value="Chromosome 3"/>
</dbReference>
<evidence type="ECO:0000313" key="1">
    <source>
        <dbReference type="EMBL" id="KEH33386.1"/>
    </source>
</evidence>
<dbReference type="HOGENOM" id="CLU_2691467_0_0_1"/>
<dbReference type="EnsemblPlants" id="KEH33386">
    <property type="protein sequence ID" value="KEH33386"/>
    <property type="gene ID" value="MTR_3g437400"/>
</dbReference>
<dbReference type="AlphaFoldDB" id="A0A072UVI6"/>
<name>A0A072UVI6_MEDTR</name>
<evidence type="ECO:0000313" key="3">
    <source>
        <dbReference type="Proteomes" id="UP000002051"/>
    </source>
</evidence>
<reference evidence="1 3" key="1">
    <citation type="journal article" date="2011" name="Nature">
        <title>The Medicago genome provides insight into the evolution of rhizobial symbioses.</title>
        <authorList>
            <person name="Young N.D."/>
            <person name="Debelle F."/>
            <person name="Oldroyd G.E."/>
            <person name="Geurts R."/>
            <person name="Cannon S.B."/>
            <person name="Udvardi M.K."/>
            <person name="Benedito V.A."/>
            <person name="Mayer K.F."/>
            <person name="Gouzy J."/>
            <person name="Schoof H."/>
            <person name="Van de Peer Y."/>
            <person name="Proost S."/>
            <person name="Cook D.R."/>
            <person name="Meyers B.C."/>
            <person name="Spannagl M."/>
            <person name="Cheung F."/>
            <person name="De Mita S."/>
            <person name="Krishnakumar V."/>
            <person name="Gundlach H."/>
            <person name="Zhou S."/>
            <person name="Mudge J."/>
            <person name="Bharti A.K."/>
            <person name="Murray J.D."/>
            <person name="Naoumkina M.A."/>
            <person name="Rosen B."/>
            <person name="Silverstein K.A."/>
            <person name="Tang H."/>
            <person name="Rombauts S."/>
            <person name="Zhao P.X."/>
            <person name="Zhou P."/>
            <person name="Barbe V."/>
            <person name="Bardou P."/>
            <person name="Bechner M."/>
            <person name="Bellec A."/>
            <person name="Berger A."/>
            <person name="Berges H."/>
            <person name="Bidwell S."/>
            <person name="Bisseling T."/>
            <person name="Choisne N."/>
            <person name="Couloux A."/>
            <person name="Denny R."/>
            <person name="Deshpande S."/>
            <person name="Dai X."/>
            <person name="Doyle J.J."/>
            <person name="Dudez A.M."/>
            <person name="Farmer A.D."/>
            <person name="Fouteau S."/>
            <person name="Franken C."/>
            <person name="Gibelin C."/>
            <person name="Gish J."/>
            <person name="Goldstein S."/>
            <person name="Gonzalez A.J."/>
            <person name="Green P.J."/>
            <person name="Hallab A."/>
            <person name="Hartog M."/>
            <person name="Hua A."/>
            <person name="Humphray S.J."/>
            <person name="Jeong D.H."/>
            <person name="Jing Y."/>
            <person name="Jocker A."/>
            <person name="Kenton S.M."/>
            <person name="Kim D.J."/>
            <person name="Klee K."/>
            <person name="Lai H."/>
            <person name="Lang C."/>
            <person name="Lin S."/>
            <person name="Macmil S.L."/>
            <person name="Magdelenat G."/>
            <person name="Matthews L."/>
            <person name="McCorrison J."/>
            <person name="Monaghan E.L."/>
            <person name="Mun J.H."/>
            <person name="Najar F.Z."/>
            <person name="Nicholson C."/>
            <person name="Noirot C."/>
            <person name="O'Bleness M."/>
            <person name="Paule C.R."/>
            <person name="Poulain J."/>
            <person name="Prion F."/>
            <person name="Qin B."/>
            <person name="Qu C."/>
            <person name="Retzel E.F."/>
            <person name="Riddle C."/>
            <person name="Sallet E."/>
            <person name="Samain S."/>
            <person name="Samson N."/>
            <person name="Sanders I."/>
            <person name="Saurat O."/>
            <person name="Scarpelli C."/>
            <person name="Schiex T."/>
            <person name="Segurens B."/>
            <person name="Severin A.J."/>
            <person name="Sherrier D.J."/>
            <person name="Shi R."/>
            <person name="Sims S."/>
            <person name="Singer S.R."/>
            <person name="Sinharoy S."/>
            <person name="Sterck L."/>
            <person name="Viollet A."/>
            <person name="Wang B.B."/>
            <person name="Wang K."/>
            <person name="Wang M."/>
            <person name="Wang X."/>
            <person name="Warfsmann J."/>
            <person name="Weissenbach J."/>
            <person name="White D.D."/>
            <person name="White J.D."/>
            <person name="Wiley G.B."/>
            <person name="Wincker P."/>
            <person name="Xing Y."/>
            <person name="Yang L."/>
            <person name="Yao Z."/>
            <person name="Ying F."/>
            <person name="Zhai J."/>
            <person name="Zhou L."/>
            <person name="Zuber A."/>
            <person name="Denarie J."/>
            <person name="Dixon R.A."/>
            <person name="May G.D."/>
            <person name="Schwartz D.C."/>
            <person name="Rogers J."/>
            <person name="Quetier F."/>
            <person name="Town C.D."/>
            <person name="Roe B.A."/>
        </authorList>
    </citation>
    <scope>NUCLEOTIDE SEQUENCE [LARGE SCALE GENOMIC DNA]</scope>
    <source>
        <strain evidence="1">A17</strain>
        <strain evidence="2 3">cv. Jemalong A17</strain>
    </source>
</reference>
<proteinExistence type="predicted"/>
<organism evidence="1 3">
    <name type="scientific">Medicago truncatula</name>
    <name type="common">Barrel medic</name>
    <name type="synonym">Medicago tribuloides</name>
    <dbReference type="NCBI Taxonomy" id="3880"/>
    <lineage>
        <taxon>Eukaryota</taxon>
        <taxon>Viridiplantae</taxon>
        <taxon>Streptophyta</taxon>
        <taxon>Embryophyta</taxon>
        <taxon>Tracheophyta</taxon>
        <taxon>Spermatophyta</taxon>
        <taxon>Magnoliopsida</taxon>
        <taxon>eudicotyledons</taxon>
        <taxon>Gunneridae</taxon>
        <taxon>Pentapetalae</taxon>
        <taxon>rosids</taxon>
        <taxon>fabids</taxon>
        <taxon>Fabales</taxon>
        <taxon>Fabaceae</taxon>
        <taxon>Papilionoideae</taxon>
        <taxon>50 kb inversion clade</taxon>
        <taxon>NPAAA clade</taxon>
        <taxon>Hologalegina</taxon>
        <taxon>IRL clade</taxon>
        <taxon>Trifolieae</taxon>
        <taxon>Medicago</taxon>
    </lineage>
</organism>
<gene>
    <name evidence="1" type="ordered locus">MTR_3g437400</name>
</gene>
<protein>
    <submittedName>
        <fullName evidence="1 2">Uncharacterized protein</fullName>
    </submittedName>
</protein>